<sequence>MDKADTSLLLVFIGSPLLDISVQCDEETLEKFDLKIDGCVRATEKHSTLFRELFHSKNSILAAGGSAQNAARIAKRILGAKGEVAFAGCTGCDEYENWMKNQLQSEGVLPLFVTVPHEKTGVCACLICNGFRSMCTRQGAAAKFAKEHLFVEPVHSKLKVASCIFVVGYFLGHSPDVVLKLAELSSPSQVFSLSLSAEYICRDYSEVLLKVIPRVDVLFANEAEVKAFARAIGGQDITTVEEAVKNVSKLQRPATFPSRLLIITRGSDSVIVDNGSDELGYYEVPRVVDVVDSVGCGDALAGAFLATYITTRDLDSSIHAGIQAAVQILQVHGCDPASI</sequence>
<dbReference type="AlphaFoldDB" id="A0A8X6L1B4"/>
<dbReference type="GO" id="GO:0005829">
    <property type="term" value="C:cytosol"/>
    <property type="evidence" value="ECO:0007669"/>
    <property type="project" value="TreeGrafter"/>
</dbReference>
<dbReference type="CDD" id="cd01168">
    <property type="entry name" value="adenosine_kinase"/>
    <property type="match status" value="1"/>
</dbReference>
<keyword evidence="10" id="KW-0539">Nucleus</keyword>
<dbReference type="Pfam" id="PF00294">
    <property type="entry name" value="PfkB"/>
    <property type="match status" value="1"/>
</dbReference>
<dbReference type="EC" id="2.7.1.20" evidence="3 10"/>
<comment type="subunit">
    <text evidence="10">Monomer.</text>
</comment>
<comment type="similarity">
    <text evidence="2 10">Belongs to the carbohydrate kinase PfkB family.</text>
</comment>
<dbReference type="Gene3D" id="3.40.1190.20">
    <property type="match status" value="1"/>
</dbReference>
<evidence type="ECO:0000256" key="9">
    <source>
        <dbReference type="PIRSR" id="PIRSR601805-1"/>
    </source>
</evidence>
<comment type="subcellular location">
    <subcellularLocation>
        <location evidence="10">Nucleus</location>
    </subcellularLocation>
</comment>
<reference evidence="12" key="1">
    <citation type="submission" date="2020-07" db="EMBL/GenBank/DDBJ databases">
        <title>Multicomponent nature underlies the extraordinary mechanical properties of spider dragline silk.</title>
        <authorList>
            <person name="Kono N."/>
            <person name="Nakamura H."/>
            <person name="Mori M."/>
            <person name="Yoshida Y."/>
            <person name="Ohtoshi R."/>
            <person name="Malay A.D."/>
            <person name="Moran D.A.P."/>
            <person name="Tomita M."/>
            <person name="Numata K."/>
            <person name="Arakawa K."/>
        </authorList>
    </citation>
    <scope>NUCLEOTIDE SEQUENCE</scope>
</reference>
<keyword evidence="8 10" id="KW-0067">ATP-binding</keyword>
<comment type="caution">
    <text evidence="12">The sequence shown here is derived from an EMBL/GenBank/DDBJ whole genome shotgun (WGS) entry which is preliminary data.</text>
</comment>
<evidence type="ECO:0000259" key="11">
    <source>
        <dbReference type="Pfam" id="PF00294"/>
    </source>
</evidence>
<evidence type="ECO:0000256" key="4">
    <source>
        <dbReference type="ARBA" id="ARBA00022679"/>
    </source>
</evidence>
<dbReference type="SUPFAM" id="SSF53613">
    <property type="entry name" value="Ribokinase-like"/>
    <property type="match status" value="1"/>
</dbReference>
<dbReference type="GO" id="GO:0004001">
    <property type="term" value="F:adenosine kinase activity"/>
    <property type="evidence" value="ECO:0007669"/>
    <property type="project" value="UniProtKB-UniRule"/>
</dbReference>
<dbReference type="GO" id="GO:0006144">
    <property type="term" value="P:purine nucleobase metabolic process"/>
    <property type="evidence" value="ECO:0007669"/>
    <property type="project" value="TreeGrafter"/>
</dbReference>
<dbReference type="GO" id="GO:0006166">
    <property type="term" value="P:purine ribonucleoside salvage"/>
    <property type="evidence" value="ECO:0007669"/>
    <property type="project" value="UniProtKB-KW"/>
</dbReference>
<dbReference type="PANTHER" id="PTHR45769">
    <property type="entry name" value="ADENOSINE KINASE"/>
    <property type="match status" value="1"/>
</dbReference>
<evidence type="ECO:0000256" key="2">
    <source>
        <dbReference type="ARBA" id="ARBA00010688"/>
    </source>
</evidence>
<dbReference type="GO" id="GO:0005524">
    <property type="term" value="F:ATP binding"/>
    <property type="evidence" value="ECO:0007669"/>
    <property type="project" value="UniProtKB-UniRule"/>
</dbReference>
<evidence type="ECO:0000256" key="6">
    <source>
        <dbReference type="ARBA" id="ARBA00022741"/>
    </source>
</evidence>
<dbReference type="GO" id="GO:0044209">
    <property type="term" value="P:AMP salvage"/>
    <property type="evidence" value="ECO:0007669"/>
    <property type="project" value="UniProtKB-UniRule"/>
</dbReference>
<dbReference type="InterPro" id="IPR029056">
    <property type="entry name" value="Ribokinase-like"/>
</dbReference>
<dbReference type="PRINTS" id="PR00989">
    <property type="entry name" value="ADENOKINASE"/>
</dbReference>
<keyword evidence="10" id="KW-0460">Magnesium</keyword>
<evidence type="ECO:0000256" key="10">
    <source>
        <dbReference type="RuleBase" id="RU368116"/>
    </source>
</evidence>
<evidence type="ECO:0000256" key="3">
    <source>
        <dbReference type="ARBA" id="ARBA00012119"/>
    </source>
</evidence>
<evidence type="ECO:0000256" key="5">
    <source>
        <dbReference type="ARBA" id="ARBA00022726"/>
    </source>
</evidence>
<proteinExistence type="inferred from homology"/>
<accession>A0A8X6L1B4</accession>
<dbReference type="InterPro" id="IPR001805">
    <property type="entry name" value="Adenokinase"/>
</dbReference>
<gene>
    <name evidence="12" type="primary">ADK1</name>
    <name evidence="12" type="ORF">TNCT_381991</name>
</gene>
<comment type="cofactor">
    <cofactor evidence="10">
        <name>Mg(2+)</name>
        <dbReference type="ChEBI" id="CHEBI:18420"/>
    </cofactor>
    <text evidence="10">Binds 3 Mg(2+) ions per subunit.</text>
</comment>
<name>A0A8X6L1B4_TRICU</name>
<comment type="catalytic activity">
    <reaction evidence="10">
        <text>adenosine + ATP = AMP + ADP + H(+)</text>
        <dbReference type="Rhea" id="RHEA:20824"/>
        <dbReference type="ChEBI" id="CHEBI:15378"/>
        <dbReference type="ChEBI" id="CHEBI:16335"/>
        <dbReference type="ChEBI" id="CHEBI:30616"/>
        <dbReference type="ChEBI" id="CHEBI:456215"/>
        <dbReference type="ChEBI" id="CHEBI:456216"/>
        <dbReference type="EC" id="2.7.1.20"/>
    </reaction>
</comment>
<keyword evidence="13" id="KW-1185">Reference proteome</keyword>
<dbReference type="GO" id="GO:0005634">
    <property type="term" value="C:nucleus"/>
    <property type="evidence" value="ECO:0007669"/>
    <property type="project" value="UniProtKB-SubCell"/>
</dbReference>
<protein>
    <recommendedName>
        <fullName evidence="3 10">Adenosine kinase</fullName>
        <shortName evidence="10">AK</shortName>
        <ecNumber evidence="3 10">2.7.1.20</ecNumber>
    </recommendedName>
    <alternativeName>
        <fullName evidence="10">Adenosine 5'-phosphotransferase</fullName>
    </alternativeName>
</protein>
<keyword evidence="6 10" id="KW-0547">Nucleotide-binding</keyword>
<dbReference type="PANTHER" id="PTHR45769:SF3">
    <property type="entry name" value="ADENOSINE KINASE"/>
    <property type="match status" value="1"/>
</dbReference>
<feature type="domain" description="Carbohydrate kinase PfkB" evidence="11">
    <location>
        <begin position="29"/>
        <end position="335"/>
    </location>
</feature>
<keyword evidence="5 10" id="KW-0660">Purine salvage</keyword>
<dbReference type="Proteomes" id="UP000887116">
    <property type="component" value="Unassembled WGS sequence"/>
</dbReference>
<organism evidence="12 13">
    <name type="scientific">Trichonephila clavata</name>
    <name type="common">Joro spider</name>
    <name type="synonym">Nephila clavata</name>
    <dbReference type="NCBI Taxonomy" id="2740835"/>
    <lineage>
        <taxon>Eukaryota</taxon>
        <taxon>Metazoa</taxon>
        <taxon>Ecdysozoa</taxon>
        <taxon>Arthropoda</taxon>
        <taxon>Chelicerata</taxon>
        <taxon>Arachnida</taxon>
        <taxon>Araneae</taxon>
        <taxon>Araneomorphae</taxon>
        <taxon>Entelegynae</taxon>
        <taxon>Araneoidea</taxon>
        <taxon>Nephilidae</taxon>
        <taxon>Trichonephila</taxon>
    </lineage>
</organism>
<dbReference type="InterPro" id="IPR011611">
    <property type="entry name" value="PfkB_dom"/>
</dbReference>
<dbReference type="Gene3D" id="3.30.1110.10">
    <property type="match status" value="1"/>
</dbReference>
<keyword evidence="7 10" id="KW-0418">Kinase</keyword>
<evidence type="ECO:0000313" key="12">
    <source>
        <dbReference type="EMBL" id="GFQ94100.1"/>
    </source>
</evidence>
<evidence type="ECO:0000256" key="7">
    <source>
        <dbReference type="ARBA" id="ARBA00022777"/>
    </source>
</evidence>
<evidence type="ECO:0000256" key="1">
    <source>
        <dbReference type="ARBA" id="ARBA00004801"/>
    </source>
</evidence>
<dbReference type="EMBL" id="BMAO01014303">
    <property type="protein sequence ID" value="GFQ94100.1"/>
    <property type="molecule type" value="Genomic_DNA"/>
</dbReference>
<evidence type="ECO:0000313" key="13">
    <source>
        <dbReference type="Proteomes" id="UP000887116"/>
    </source>
</evidence>
<keyword evidence="4 10" id="KW-0808">Transferase</keyword>
<comment type="function">
    <text evidence="10">ATP dependent phosphorylation of adenosine and other related nucleoside analogs to monophosphate derivatives.</text>
</comment>
<feature type="active site" description="Proton acceptor" evidence="9">
    <location>
        <position position="298"/>
    </location>
</feature>
<evidence type="ECO:0000256" key="8">
    <source>
        <dbReference type="ARBA" id="ARBA00022840"/>
    </source>
</evidence>
<comment type="pathway">
    <text evidence="1 10">Purine metabolism; AMP biosynthesis via salvage pathway; AMP from adenosine: step 1/1.</text>
</comment>
<dbReference type="OrthoDB" id="432447at2759"/>